<feature type="non-terminal residue" evidence="1">
    <location>
        <position position="84"/>
    </location>
</feature>
<name>A0A0B6ZV18_9EUPU</name>
<gene>
    <name evidence="1" type="primary">ORF82311</name>
</gene>
<evidence type="ECO:0000313" key="1">
    <source>
        <dbReference type="EMBL" id="CEK72413.1"/>
    </source>
</evidence>
<proteinExistence type="predicted"/>
<reference evidence="1" key="1">
    <citation type="submission" date="2014-12" db="EMBL/GenBank/DDBJ databases">
        <title>Insight into the proteome of Arion vulgaris.</title>
        <authorList>
            <person name="Aradska J."/>
            <person name="Bulat T."/>
            <person name="Smidak R."/>
            <person name="Sarate P."/>
            <person name="Gangsoo J."/>
            <person name="Sialana F."/>
            <person name="Bilban M."/>
            <person name="Lubec G."/>
        </authorList>
    </citation>
    <scope>NUCLEOTIDE SEQUENCE</scope>
    <source>
        <tissue evidence="1">Skin</tissue>
    </source>
</reference>
<organism evidence="1">
    <name type="scientific">Arion vulgaris</name>
    <dbReference type="NCBI Taxonomy" id="1028688"/>
    <lineage>
        <taxon>Eukaryota</taxon>
        <taxon>Metazoa</taxon>
        <taxon>Spiralia</taxon>
        <taxon>Lophotrochozoa</taxon>
        <taxon>Mollusca</taxon>
        <taxon>Gastropoda</taxon>
        <taxon>Heterobranchia</taxon>
        <taxon>Euthyneura</taxon>
        <taxon>Panpulmonata</taxon>
        <taxon>Eupulmonata</taxon>
        <taxon>Stylommatophora</taxon>
        <taxon>Helicina</taxon>
        <taxon>Arionoidea</taxon>
        <taxon>Arionidae</taxon>
        <taxon>Arion</taxon>
    </lineage>
</organism>
<accession>A0A0B6ZV18</accession>
<dbReference type="AlphaFoldDB" id="A0A0B6ZV18"/>
<sequence length="84" mass="9335">MYIVCTNILHMCMAHMTANTNFTISSLCVALTHHNYIYNAAKNVQSIYETCLNSSILLSVFCNSYRLLSVSSATHTNYCLSSAT</sequence>
<protein>
    <submittedName>
        <fullName evidence="1">Uncharacterized protein</fullName>
    </submittedName>
</protein>
<dbReference type="EMBL" id="HACG01025548">
    <property type="protein sequence ID" value="CEK72413.1"/>
    <property type="molecule type" value="Transcribed_RNA"/>
</dbReference>